<sequence length="437" mass="51202">MPKADKTFIGSSRDACTVGQRVEVMDNEQRLNRLRHLRGKIDWNIKEERKIFLYQLYKLIHDWEDRFPNIREILSTDEIKCLLSELMSHYPHEQASNYPRERFIEIVIQSGYKDEPELDEAGRPVLLRDTILLQADRSEYGRFLVPLLFKIFYHFDVNYRHESGYSHFHVGLLRRIGGSGREISPSRPRSQPPRGRKISTRTVYGRISCSAAAVGSRVRGQKERNDGAAAERNRNADTSKLLHLYHEGTLYNDEFSLKVVASSLAILDMLEEHGAEVDESVVDEFKGDNIRRLFEKMAAVAENWYKRPDLRREAERITVKSGLSLYRLLQLPYHEAEELRRRLTYMEFWEFARLDKLNRLPQQYRENCALHLIKTMSLGYLQRWDIHQYINHHPYRYMSASSISQPPPAITAFLSESVVSLARSKTFTKDQKKNPIL</sequence>
<proteinExistence type="predicted"/>
<name>A0A6H5IVJ8_9HYME</name>
<gene>
    <name evidence="1" type="ORF">TBRA_LOCUS11478</name>
</gene>
<evidence type="ECO:0000313" key="2">
    <source>
        <dbReference type="Proteomes" id="UP000479190"/>
    </source>
</evidence>
<dbReference type="Proteomes" id="UP000479190">
    <property type="component" value="Unassembled WGS sequence"/>
</dbReference>
<dbReference type="AlphaFoldDB" id="A0A6H5IVJ8"/>
<reference evidence="1 2" key="1">
    <citation type="submission" date="2020-02" db="EMBL/GenBank/DDBJ databases">
        <authorList>
            <person name="Ferguson B K."/>
        </authorList>
    </citation>
    <scope>NUCLEOTIDE SEQUENCE [LARGE SCALE GENOMIC DNA]</scope>
</reference>
<evidence type="ECO:0000313" key="1">
    <source>
        <dbReference type="EMBL" id="CAB0039740.1"/>
    </source>
</evidence>
<dbReference type="EMBL" id="CADCXV010000978">
    <property type="protein sequence ID" value="CAB0039740.1"/>
    <property type="molecule type" value="Genomic_DNA"/>
</dbReference>
<keyword evidence="2" id="KW-1185">Reference proteome</keyword>
<organism evidence="1 2">
    <name type="scientific">Trichogramma brassicae</name>
    <dbReference type="NCBI Taxonomy" id="86971"/>
    <lineage>
        <taxon>Eukaryota</taxon>
        <taxon>Metazoa</taxon>
        <taxon>Ecdysozoa</taxon>
        <taxon>Arthropoda</taxon>
        <taxon>Hexapoda</taxon>
        <taxon>Insecta</taxon>
        <taxon>Pterygota</taxon>
        <taxon>Neoptera</taxon>
        <taxon>Endopterygota</taxon>
        <taxon>Hymenoptera</taxon>
        <taxon>Apocrita</taxon>
        <taxon>Proctotrupomorpha</taxon>
        <taxon>Chalcidoidea</taxon>
        <taxon>Trichogrammatidae</taxon>
        <taxon>Trichogramma</taxon>
    </lineage>
</organism>
<protein>
    <submittedName>
        <fullName evidence="1">Uncharacterized protein</fullName>
    </submittedName>
</protein>
<accession>A0A6H5IVJ8</accession>